<dbReference type="RefSeq" id="WP_013724803.1">
    <property type="nucleotide sequence ID" value="NZ_LGVO01000005.1"/>
</dbReference>
<dbReference type="Pfam" id="PF00005">
    <property type="entry name" value="ABC_tran"/>
    <property type="match status" value="1"/>
</dbReference>
<proteinExistence type="inferred from homology"/>
<dbReference type="Gene3D" id="3.40.50.300">
    <property type="entry name" value="P-loop containing nucleotide triphosphate hydrolases"/>
    <property type="match status" value="1"/>
</dbReference>
<dbReference type="InterPro" id="IPR027417">
    <property type="entry name" value="P-loop_NTPase"/>
</dbReference>
<dbReference type="EMBL" id="LGVR01000010">
    <property type="protein sequence ID" value="KOA89660.1"/>
    <property type="molecule type" value="Genomic_DNA"/>
</dbReference>
<gene>
    <name evidence="6" type="ORF">ADU74_03365</name>
</gene>
<keyword evidence="2" id="KW-0813">Transport</keyword>
<dbReference type="GO" id="GO:0005524">
    <property type="term" value="F:ATP binding"/>
    <property type="evidence" value="ECO:0007669"/>
    <property type="project" value="UniProtKB-KW"/>
</dbReference>
<evidence type="ECO:0000256" key="1">
    <source>
        <dbReference type="ARBA" id="ARBA00005417"/>
    </source>
</evidence>
<dbReference type="InterPro" id="IPR003593">
    <property type="entry name" value="AAA+_ATPase"/>
</dbReference>
<reference evidence="6 7" key="1">
    <citation type="submission" date="2015-07" db="EMBL/GenBank/DDBJ databases">
        <title>Draft genome sequences of 17 French Clostridium botulinum group III.</title>
        <authorList>
            <person name="Woudstra C."/>
            <person name="Le Marechal C."/>
            <person name="Souillard R."/>
            <person name="Bayon-Auboyer M.-H."/>
            <person name="Dessouter D."/>
            <person name="Fach P."/>
        </authorList>
    </citation>
    <scope>NUCLEOTIDE SEQUENCE [LARGE SCALE GENOMIC DNA]</scope>
    <source>
        <strain evidence="6 7">12LNRI-CD</strain>
    </source>
</reference>
<evidence type="ECO:0000313" key="6">
    <source>
        <dbReference type="EMBL" id="KOA89660.1"/>
    </source>
</evidence>
<dbReference type="SUPFAM" id="SSF52540">
    <property type="entry name" value="P-loop containing nucleoside triphosphate hydrolases"/>
    <property type="match status" value="1"/>
</dbReference>
<comment type="similarity">
    <text evidence="1">Belongs to the ABC transporter superfamily.</text>
</comment>
<dbReference type="GO" id="GO:0016887">
    <property type="term" value="F:ATP hydrolysis activity"/>
    <property type="evidence" value="ECO:0007669"/>
    <property type="project" value="InterPro"/>
</dbReference>
<protein>
    <submittedName>
        <fullName evidence="6">Bacitracin ABC transporter ATP-binding protein</fullName>
    </submittedName>
</protein>
<evidence type="ECO:0000256" key="3">
    <source>
        <dbReference type="ARBA" id="ARBA00022741"/>
    </source>
</evidence>
<dbReference type="InterPro" id="IPR003439">
    <property type="entry name" value="ABC_transporter-like_ATP-bd"/>
</dbReference>
<accession>A0A9Q1V0I7</accession>
<feature type="domain" description="ABC transporter" evidence="5">
    <location>
        <begin position="7"/>
        <end position="235"/>
    </location>
</feature>
<keyword evidence="4 6" id="KW-0067">ATP-binding</keyword>
<organism evidence="6 7">
    <name type="scientific">Clostridium botulinum</name>
    <dbReference type="NCBI Taxonomy" id="1491"/>
    <lineage>
        <taxon>Bacteria</taxon>
        <taxon>Bacillati</taxon>
        <taxon>Bacillota</taxon>
        <taxon>Clostridia</taxon>
        <taxon>Eubacteriales</taxon>
        <taxon>Clostridiaceae</taxon>
        <taxon>Clostridium</taxon>
    </lineage>
</organism>
<dbReference type="Proteomes" id="UP000037540">
    <property type="component" value="Unassembled WGS sequence"/>
</dbReference>
<dbReference type="PROSITE" id="PS50893">
    <property type="entry name" value="ABC_TRANSPORTER_2"/>
    <property type="match status" value="1"/>
</dbReference>
<evidence type="ECO:0000256" key="2">
    <source>
        <dbReference type="ARBA" id="ARBA00022448"/>
    </source>
</evidence>
<comment type="caution">
    <text evidence="6">The sequence shown here is derived from an EMBL/GenBank/DDBJ whole genome shotgun (WGS) entry which is preliminary data.</text>
</comment>
<evidence type="ECO:0000259" key="5">
    <source>
        <dbReference type="PROSITE" id="PS50893"/>
    </source>
</evidence>
<name>A0A9Q1V0I7_CLOBO</name>
<dbReference type="OrthoDB" id="9809205at2"/>
<dbReference type="PANTHER" id="PTHR43335">
    <property type="entry name" value="ABC TRANSPORTER, ATP-BINDING PROTEIN"/>
    <property type="match status" value="1"/>
</dbReference>
<evidence type="ECO:0000313" key="7">
    <source>
        <dbReference type="Proteomes" id="UP000037540"/>
    </source>
</evidence>
<keyword evidence="3" id="KW-0547">Nucleotide-binding</keyword>
<dbReference type="AlphaFoldDB" id="A0A9Q1V0I7"/>
<evidence type="ECO:0000256" key="4">
    <source>
        <dbReference type="ARBA" id="ARBA00022840"/>
    </source>
</evidence>
<sequence>MEENIALRTFGITKKYKGLTVLNNINITIKKGQIYGLIGLNGAGKTTLMRIISGLVISSGGSLELFGQDNKEEINKERRRIGCLIEGPVLYSYKSVYNNLKIERLHKGIPGKECIERVLELLNIEDFKNKKVKNLSLGIKQKVGIAMALIGDPEFLILDEPINGLDPISIIKLRELLKKLNKEYGITILISSHILEELHQLADCYGIIHKGKLIEEITDKQLQDKCKEYIHIKVDDVSRASVILNKKLSTLNLEVLPNNVIKLYDYVDNSGMVSKVLIEEGILVKEFITMGDNLEEYFSKVIGGKRNV</sequence>
<dbReference type="SMART" id="SM00382">
    <property type="entry name" value="AAA"/>
    <property type="match status" value="1"/>
</dbReference>
<dbReference type="PANTHER" id="PTHR43335:SF8">
    <property type="entry name" value="ABC TRANSPORTER, ATP-BINDING PROTEIN"/>
    <property type="match status" value="1"/>
</dbReference>